<protein>
    <submittedName>
        <fullName evidence="1">Uncharacterized protein</fullName>
    </submittedName>
</protein>
<accession>A0A1H4L6X0</accession>
<evidence type="ECO:0000313" key="1">
    <source>
        <dbReference type="EMBL" id="SEB66497.1"/>
    </source>
</evidence>
<reference evidence="2" key="1">
    <citation type="submission" date="2016-10" db="EMBL/GenBank/DDBJ databases">
        <authorList>
            <person name="Varghese N."/>
            <person name="Submissions S."/>
        </authorList>
    </citation>
    <scope>NUCLEOTIDE SEQUENCE [LARGE SCALE GENOMIC DNA]</scope>
    <source>
        <strain evidence="2">DSM 16089</strain>
    </source>
</reference>
<dbReference type="AlphaFoldDB" id="A0A1H4L6X0"/>
<evidence type="ECO:0000313" key="2">
    <source>
        <dbReference type="Proteomes" id="UP000183750"/>
    </source>
</evidence>
<proteinExistence type="predicted"/>
<organism evidence="1 2">
    <name type="scientific">Microbacterium hydrocarbonoxydans</name>
    <dbReference type="NCBI Taxonomy" id="273678"/>
    <lineage>
        <taxon>Bacteria</taxon>
        <taxon>Bacillati</taxon>
        <taxon>Actinomycetota</taxon>
        <taxon>Actinomycetes</taxon>
        <taxon>Micrococcales</taxon>
        <taxon>Microbacteriaceae</taxon>
        <taxon>Microbacterium</taxon>
    </lineage>
</organism>
<dbReference type="Proteomes" id="UP000183750">
    <property type="component" value="Unassembled WGS sequence"/>
</dbReference>
<gene>
    <name evidence="1" type="ORF">SAMN04489807_1686</name>
</gene>
<keyword evidence="2" id="KW-1185">Reference proteome</keyword>
<sequence>MADLHRFFDNVARIEPISDPDGRLRQLARVIADFADSLLARPADMRARYALAMDFLEADPLSDLLSAQSPLLADSFSRAPDLLRRFGIAATPAHGRDIMLLTDALTFSRTLHASSPQLQLDVEGVVLSHLRSLPTGAVSDDA</sequence>
<dbReference type="EMBL" id="FNSQ01000005">
    <property type="protein sequence ID" value="SEB66497.1"/>
    <property type="molecule type" value="Genomic_DNA"/>
</dbReference>
<name>A0A1H4L6X0_9MICO</name>